<dbReference type="PROSITE" id="PS50082">
    <property type="entry name" value="WD_REPEATS_2"/>
    <property type="match status" value="1"/>
</dbReference>
<comment type="caution">
    <text evidence="11">The sequence shown here is derived from an EMBL/GenBank/DDBJ whole genome shotgun (WGS) entry which is preliminary data.</text>
</comment>
<feature type="domain" description="Fe2OG dioxygenase" evidence="10">
    <location>
        <begin position="1074"/>
        <end position="1180"/>
    </location>
</feature>
<dbReference type="Pfam" id="PF14226">
    <property type="entry name" value="DIOX_N"/>
    <property type="match status" value="1"/>
</dbReference>
<dbReference type="EMBL" id="JAGIXG020000008">
    <property type="protein sequence ID" value="KAI6783240.1"/>
    <property type="molecule type" value="Genomic_DNA"/>
</dbReference>
<keyword evidence="5" id="KW-0677">Repeat</keyword>
<dbReference type="PANTHER" id="PTHR44215:SF1">
    <property type="entry name" value="WD REPEAT-CONTAINING PROTEIN 75"/>
    <property type="match status" value="1"/>
</dbReference>
<dbReference type="InterPro" id="IPR001680">
    <property type="entry name" value="WD40_rpt"/>
</dbReference>
<dbReference type="OrthoDB" id="4096at2759"/>
<dbReference type="SUPFAM" id="SSF69322">
    <property type="entry name" value="Tricorn protease domain 2"/>
    <property type="match status" value="1"/>
</dbReference>
<keyword evidence="2" id="KW-0690">Ribosome biogenesis</keyword>
<evidence type="ECO:0000313" key="12">
    <source>
        <dbReference type="Proteomes" id="UP001055219"/>
    </source>
</evidence>
<reference evidence="11" key="1">
    <citation type="journal article" date="2021" name="J Fungi (Basel)">
        <title>Genomic and Metabolomic Analyses of the Marine Fungus Emericellopsis cladophorae: Insights into Saltwater Adaptability Mechanisms and Its Biosynthetic Potential.</title>
        <authorList>
            <person name="Goncalves M.F.M."/>
            <person name="Hilario S."/>
            <person name="Van de Peer Y."/>
            <person name="Esteves A.C."/>
            <person name="Alves A."/>
        </authorList>
    </citation>
    <scope>NUCLEOTIDE SEQUENCE</scope>
    <source>
        <strain evidence="11">MUM 19.33</strain>
    </source>
</reference>
<evidence type="ECO:0000256" key="7">
    <source>
        <dbReference type="ARBA" id="ARBA00023242"/>
    </source>
</evidence>
<evidence type="ECO:0000313" key="11">
    <source>
        <dbReference type="EMBL" id="KAI6783240.1"/>
    </source>
</evidence>
<dbReference type="Proteomes" id="UP001055219">
    <property type="component" value="Unassembled WGS sequence"/>
</dbReference>
<dbReference type="SUPFAM" id="SSF63829">
    <property type="entry name" value="Calcium-dependent phosphotriesterase"/>
    <property type="match status" value="1"/>
</dbReference>
<keyword evidence="7" id="KW-0539">Nucleus</keyword>
<evidence type="ECO:0000256" key="6">
    <source>
        <dbReference type="ARBA" id="ARBA00023163"/>
    </source>
</evidence>
<dbReference type="InterPro" id="IPR053826">
    <property type="entry name" value="WDR75"/>
</dbReference>
<dbReference type="GO" id="GO:0044283">
    <property type="term" value="P:small molecule biosynthetic process"/>
    <property type="evidence" value="ECO:0007669"/>
    <property type="project" value="UniProtKB-ARBA"/>
</dbReference>
<name>A0A9P9Y572_9HYPO</name>
<keyword evidence="4 8" id="KW-0853">WD repeat</keyword>
<dbReference type="GO" id="GO:0032040">
    <property type="term" value="C:small-subunit processome"/>
    <property type="evidence" value="ECO:0007669"/>
    <property type="project" value="InterPro"/>
</dbReference>
<accession>A0A9P9Y572</accession>
<evidence type="ECO:0000256" key="8">
    <source>
        <dbReference type="PROSITE-ProRule" id="PRU00221"/>
    </source>
</evidence>
<proteinExistence type="predicted"/>
<dbReference type="PROSITE" id="PS51471">
    <property type="entry name" value="FE2OG_OXY"/>
    <property type="match status" value="1"/>
</dbReference>
<dbReference type="InterPro" id="IPR027443">
    <property type="entry name" value="IPNS-like_sf"/>
</dbReference>
<keyword evidence="6" id="KW-0804">Transcription</keyword>
<dbReference type="Gene3D" id="2.60.120.330">
    <property type="entry name" value="B-lactam Antibiotic, Isopenicillin N Synthase, Chain"/>
    <property type="match status" value="1"/>
</dbReference>
<evidence type="ECO:0000256" key="9">
    <source>
        <dbReference type="SAM" id="MobiDB-lite"/>
    </source>
</evidence>
<dbReference type="PANTHER" id="PTHR44215">
    <property type="entry name" value="WD REPEAT-CONTAINING PROTEIN 75"/>
    <property type="match status" value="1"/>
</dbReference>
<dbReference type="Pfam" id="PF23869">
    <property type="entry name" value="Beta-prop_WDR75_1st"/>
    <property type="match status" value="1"/>
</dbReference>
<dbReference type="AlphaFoldDB" id="A0A9P9Y572"/>
<feature type="repeat" description="WD" evidence="8">
    <location>
        <begin position="338"/>
        <end position="379"/>
    </location>
</feature>
<dbReference type="GO" id="GO:2000234">
    <property type="term" value="P:positive regulation of rRNA processing"/>
    <property type="evidence" value="ECO:0007669"/>
    <property type="project" value="TreeGrafter"/>
</dbReference>
<feature type="compositionally biased region" description="Basic and acidic residues" evidence="9">
    <location>
        <begin position="7"/>
        <end position="27"/>
    </location>
</feature>
<dbReference type="RefSeq" id="XP_051364096.1">
    <property type="nucleotide sequence ID" value="XM_051504166.1"/>
</dbReference>
<dbReference type="GeneID" id="75830755"/>
<dbReference type="SMART" id="SM00320">
    <property type="entry name" value="WD40"/>
    <property type="match status" value="2"/>
</dbReference>
<protein>
    <recommendedName>
        <fullName evidence="10">Fe2OG dioxygenase domain-containing protein</fullName>
    </recommendedName>
</protein>
<keyword evidence="3" id="KW-0698">rRNA processing</keyword>
<dbReference type="InterPro" id="IPR026992">
    <property type="entry name" value="DIOX_N"/>
</dbReference>
<dbReference type="InterPro" id="IPR044861">
    <property type="entry name" value="IPNS-like_FE2OG_OXY"/>
</dbReference>
<dbReference type="GO" id="GO:0003723">
    <property type="term" value="F:RNA binding"/>
    <property type="evidence" value="ECO:0007669"/>
    <property type="project" value="InterPro"/>
</dbReference>
<dbReference type="SUPFAM" id="SSF51197">
    <property type="entry name" value="Clavaminate synthase-like"/>
    <property type="match status" value="1"/>
</dbReference>
<dbReference type="PROSITE" id="PS50294">
    <property type="entry name" value="WD_REPEATS_REGION"/>
    <property type="match status" value="1"/>
</dbReference>
<organism evidence="11 12">
    <name type="scientific">Emericellopsis cladophorae</name>
    <dbReference type="NCBI Taxonomy" id="2686198"/>
    <lineage>
        <taxon>Eukaryota</taxon>
        <taxon>Fungi</taxon>
        <taxon>Dikarya</taxon>
        <taxon>Ascomycota</taxon>
        <taxon>Pezizomycotina</taxon>
        <taxon>Sordariomycetes</taxon>
        <taxon>Hypocreomycetidae</taxon>
        <taxon>Hypocreales</taxon>
        <taxon>Bionectriaceae</taxon>
        <taxon>Emericellopsis</taxon>
    </lineage>
</organism>
<evidence type="ECO:0000256" key="5">
    <source>
        <dbReference type="ARBA" id="ARBA00022737"/>
    </source>
</evidence>
<dbReference type="Gene3D" id="2.130.10.10">
    <property type="entry name" value="YVTN repeat-like/Quinoprotein amine dehydrogenase"/>
    <property type="match status" value="2"/>
</dbReference>
<dbReference type="GO" id="GO:0006364">
    <property type="term" value="P:rRNA processing"/>
    <property type="evidence" value="ECO:0007669"/>
    <property type="project" value="UniProtKB-KW"/>
</dbReference>
<evidence type="ECO:0000256" key="2">
    <source>
        <dbReference type="ARBA" id="ARBA00022517"/>
    </source>
</evidence>
<dbReference type="GO" id="GO:0045943">
    <property type="term" value="P:positive regulation of transcription by RNA polymerase I"/>
    <property type="evidence" value="ECO:0007669"/>
    <property type="project" value="InterPro"/>
</dbReference>
<dbReference type="Pfam" id="PF03171">
    <property type="entry name" value="2OG-FeII_Oxy"/>
    <property type="match status" value="1"/>
</dbReference>
<keyword evidence="12" id="KW-1185">Reference proteome</keyword>
<dbReference type="InterPro" id="IPR015943">
    <property type="entry name" value="WD40/YVTN_repeat-like_dom_sf"/>
</dbReference>
<reference evidence="11" key="2">
    <citation type="submission" date="2022-07" db="EMBL/GenBank/DDBJ databases">
        <authorList>
            <person name="Goncalves M.F.M."/>
            <person name="Hilario S."/>
            <person name="Van De Peer Y."/>
            <person name="Esteves A.C."/>
            <person name="Alves A."/>
        </authorList>
    </citation>
    <scope>NUCLEOTIDE SEQUENCE</scope>
    <source>
        <strain evidence="11">MUM 19.33</strain>
    </source>
</reference>
<comment type="subcellular location">
    <subcellularLocation>
        <location evidence="1">Nucleus</location>
        <location evidence="1">Nucleolus</location>
    </subcellularLocation>
</comment>
<evidence type="ECO:0000256" key="1">
    <source>
        <dbReference type="ARBA" id="ARBA00004604"/>
    </source>
</evidence>
<gene>
    <name evidence="11" type="ORF">J7T54_004267</name>
</gene>
<evidence type="ECO:0000259" key="10">
    <source>
        <dbReference type="PROSITE" id="PS51471"/>
    </source>
</evidence>
<feature type="region of interest" description="Disordered" evidence="9">
    <location>
        <begin position="1"/>
        <end position="44"/>
    </location>
</feature>
<sequence length="1267" mass="138359">MASNKISTKERYDLNKKRKREAGETDKKPKRVRKTPAQQDAQAADAGAARKLVNGQSNTLNGVQKGQSESGWRISKPMGGRMLDLDPILTDDDQYLILAYNTSIQIYAAVDSLLVRRIPIPTLALNAPKNTKPASIVGMRASKQSASHVWVALSDGRVFHVDWTNSSASMDVFETQSKTAKAMNVVSVGSGKSAQDVVVVVEADKSSRMDIVAYLKTDGKPQSRNILSLKKSGSGLQLLEASSDGKVLVGALNDCLFIGSTSTQAEGLQDLSYEFVSFDAPDIVTSIDLRVSKSKKAKVDIAVGGARGGIYVYKDAIAKFLSLGKQKSEKEAVQAQKYHWHRRAVHSVKWSRDGNYMISGGSEQVMVIWQMDTSHKNFLPHLSGSVENIVVSTNGASYVVHLDDNSAMIVSTAELKPTAYVSGIQSASINASIPKDLLVNRVWSSPENVRRPIPAAIRAHEQSKLHVCVGNGRQATMSGDFSAPLLQCFDLETFTSVSKQPLARTQPTESNITQKGAPIDEPLITHVAFSADGKWLASVDDWKPAERDVENISPDLRDQFIRERHEVYLKFWEVGSDDTQAALVSRINAPHATTQPETVLDLAADPVASGFATIGSDGMVRLWRPRVRQSQGIVAKGNDGRDLSSWSCAKVIAIGDGLGQEAAVDLVHATRIATQGSVTFSEDGSTIFAAFGGVDTGMVFVIDAMSGDIIKTLEGLWAGELKSIRSLSPFLVILSNDLRVFDVVGDELRYGLDIPDIPSMHDLLLLEVDRRSRHFAVSMPMGDSSSIGIFDPEDSEPLMVRSIPHRAVSLVAAPDTSGFVVLDDSAQVWTLAEESDPSSLTAIQPLEELQLDAPVIDDEAMDSEDDEPATEDNEMDVDEDKFPSVIAPQHLADIFNAAPAFAGPSIEEMFYKADDPATKGEFLRQLRHALLEVGFLYLKNVGEPAELFDEVITKGKAFFDIPEDEKHMIEMKNAQSFLGYSRLAAEITAGDVDYREQIDLATEHPLPKSEDPLYYHLLAPNQWPAESVLPGFRAVYQKYMRRMGAMSVRFTSLIAEAIGLPATAFDKYFADKDQHHKLKIVKYPDLAELGKTGQGQGVGPHKDSMLSSYLLQASEHRGLQVQNIKGEWIDAPPKAGTVVVTIGQGLEALTGGVCVSTTHRVLSPAAGSGPRFSIPFFQGVDLDTDFDDLEKVGVGKVPEETRQQRQQVIERNGGAQLDDVEFTFRTGGKSKTLGEATLRNRVKSHPDVGERWYPDILKDIREEQAAA</sequence>
<dbReference type="InterPro" id="IPR005123">
    <property type="entry name" value="Oxoglu/Fe-dep_dioxygenase_dom"/>
</dbReference>
<evidence type="ECO:0000256" key="4">
    <source>
        <dbReference type="ARBA" id="ARBA00022574"/>
    </source>
</evidence>
<evidence type="ECO:0000256" key="3">
    <source>
        <dbReference type="ARBA" id="ARBA00022552"/>
    </source>
</evidence>